<dbReference type="InterPro" id="IPR017932">
    <property type="entry name" value="GATase_2_dom"/>
</dbReference>
<keyword evidence="5 10" id="KW-0067">ATP-binding</keyword>
<protein>
    <recommendedName>
        <fullName evidence="3">asparagine synthase (glutamine-hydrolyzing)</fullName>
        <ecNumber evidence="3">6.3.5.4</ecNumber>
    </recommendedName>
</protein>
<dbReference type="Gene3D" id="3.40.50.620">
    <property type="entry name" value="HUPs"/>
    <property type="match status" value="1"/>
</dbReference>
<dbReference type="SUPFAM" id="SSF56235">
    <property type="entry name" value="N-terminal nucleophile aminohydrolases (Ntn hydrolases)"/>
    <property type="match status" value="1"/>
</dbReference>
<dbReference type="CDD" id="cd00712">
    <property type="entry name" value="AsnB"/>
    <property type="match status" value="1"/>
</dbReference>
<dbReference type="EMBL" id="LKET01000051">
    <property type="protein sequence ID" value="KPU42731.1"/>
    <property type="molecule type" value="Genomic_DNA"/>
</dbReference>
<feature type="binding site" evidence="10">
    <location>
        <position position="102"/>
    </location>
    <ligand>
        <name>L-glutamine</name>
        <dbReference type="ChEBI" id="CHEBI:58359"/>
    </ligand>
</feature>
<evidence type="ECO:0000256" key="11">
    <source>
        <dbReference type="PIRSR" id="PIRSR001589-3"/>
    </source>
</evidence>
<dbReference type="InterPro" id="IPR033738">
    <property type="entry name" value="AsnB_N"/>
</dbReference>
<dbReference type="AlphaFoldDB" id="A0A0P8Y7Z6"/>
<dbReference type="InterPro" id="IPR029055">
    <property type="entry name" value="Ntn_hydrolases_N"/>
</dbReference>
<feature type="domain" description="Glutamine amidotransferase type-2" evidence="12">
    <location>
        <begin position="2"/>
        <end position="216"/>
    </location>
</feature>
<keyword evidence="6 9" id="KW-0061">Asparagine biosynthesis</keyword>
<reference evidence="13 14" key="1">
    <citation type="submission" date="2015-09" db="EMBL/GenBank/DDBJ databases">
        <title>Genome sequence of Oxobacter pfennigii DSM 3222.</title>
        <authorList>
            <person name="Poehlein A."/>
            <person name="Bengelsdorf F.R."/>
            <person name="Schiel-Bengelsdorf B."/>
            <person name="Duerre P."/>
            <person name="Daniel R."/>
        </authorList>
    </citation>
    <scope>NUCLEOTIDE SEQUENCE [LARGE SCALE GENOMIC DNA]</scope>
    <source>
        <strain evidence="13 14">DSM 3222</strain>
    </source>
</reference>
<evidence type="ECO:0000256" key="9">
    <source>
        <dbReference type="PIRSR" id="PIRSR001589-1"/>
    </source>
</evidence>
<dbReference type="SUPFAM" id="SSF52402">
    <property type="entry name" value="Adenine nucleotide alpha hydrolases-like"/>
    <property type="match status" value="1"/>
</dbReference>
<comment type="caution">
    <text evidence="13">The sequence shown here is derived from an EMBL/GenBank/DDBJ whole genome shotgun (WGS) entry which is preliminary data.</text>
</comment>
<dbReference type="GO" id="GO:0005829">
    <property type="term" value="C:cytosol"/>
    <property type="evidence" value="ECO:0007669"/>
    <property type="project" value="TreeGrafter"/>
</dbReference>
<dbReference type="NCBIfam" id="TIGR01536">
    <property type="entry name" value="asn_synth_AEB"/>
    <property type="match status" value="1"/>
</dbReference>
<dbReference type="STRING" id="36849.OXPF_34910"/>
<proteinExistence type="inferred from homology"/>
<dbReference type="InterPro" id="IPR006426">
    <property type="entry name" value="Asn_synth_AEB"/>
</dbReference>
<keyword evidence="13" id="KW-0436">Ligase</keyword>
<comment type="pathway">
    <text evidence="1">Amino-acid biosynthesis; L-asparagine biosynthesis; L-asparagine from L-aspartate (L-Gln route): step 1/1.</text>
</comment>
<organism evidence="13 14">
    <name type="scientific">Oxobacter pfennigii</name>
    <dbReference type="NCBI Taxonomy" id="36849"/>
    <lineage>
        <taxon>Bacteria</taxon>
        <taxon>Bacillati</taxon>
        <taxon>Bacillota</taxon>
        <taxon>Clostridia</taxon>
        <taxon>Eubacteriales</taxon>
        <taxon>Clostridiaceae</taxon>
        <taxon>Oxobacter</taxon>
    </lineage>
</organism>
<keyword evidence="4 10" id="KW-0547">Nucleotide-binding</keyword>
<evidence type="ECO:0000256" key="10">
    <source>
        <dbReference type="PIRSR" id="PIRSR001589-2"/>
    </source>
</evidence>
<dbReference type="Proteomes" id="UP000050326">
    <property type="component" value="Unassembled WGS sequence"/>
</dbReference>
<dbReference type="GO" id="GO:0004066">
    <property type="term" value="F:asparagine synthase (glutamine-hydrolyzing) activity"/>
    <property type="evidence" value="ECO:0007669"/>
    <property type="project" value="UniProtKB-EC"/>
</dbReference>
<gene>
    <name evidence="13" type="primary">asnO</name>
    <name evidence="13" type="ORF">OXPF_34910</name>
</gene>
<dbReference type="InterPro" id="IPR014729">
    <property type="entry name" value="Rossmann-like_a/b/a_fold"/>
</dbReference>
<evidence type="ECO:0000256" key="4">
    <source>
        <dbReference type="ARBA" id="ARBA00022741"/>
    </source>
</evidence>
<feature type="active site" description="For GATase activity" evidence="9">
    <location>
        <position position="2"/>
    </location>
</feature>
<feature type="binding site" evidence="10">
    <location>
        <begin position="377"/>
        <end position="378"/>
    </location>
    <ligand>
        <name>ATP</name>
        <dbReference type="ChEBI" id="CHEBI:30616"/>
    </ligand>
</feature>
<dbReference type="PROSITE" id="PS51278">
    <property type="entry name" value="GATASE_TYPE_2"/>
    <property type="match status" value="1"/>
</dbReference>
<keyword evidence="14" id="KW-1185">Reference proteome</keyword>
<comment type="catalytic activity">
    <reaction evidence="8">
        <text>L-aspartate + L-glutamine + ATP + H2O = L-asparagine + L-glutamate + AMP + diphosphate + H(+)</text>
        <dbReference type="Rhea" id="RHEA:12228"/>
        <dbReference type="ChEBI" id="CHEBI:15377"/>
        <dbReference type="ChEBI" id="CHEBI:15378"/>
        <dbReference type="ChEBI" id="CHEBI:29985"/>
        <dbReference type="ChEBI" id="CHEBI:29991"/>
        <dbReference type="ChEBI" id="CHEBI:30616"/>
        <dbReference type="ChEBI" id="CHEBI:33019"/>
        <dbReference type="ChEBI" id="CHEBI:58048"/>
        <dbReference type="ChEBI" id="CHEBI:58359"/>
        <dbReference type="ChEBI" id="CHEBI:456215"/>
        <dbReference type="EC" id="6.3.5.4"/>
    </reaction>
</comment>
<evidence type="ECO:0000256" key="2">
    <source>
        <dbReference type="ARBA" id="ARBA00005752"/>
    </source>
</evidence>
<keyword evidence="9" id="KW-0028">Amino-acid biosynthesis</keyword>
<dbReference type="PANTHER" id="PTHR43284:SF1">
    <property type="entry name" value="ASPARAGINE SYNTHETASE"/>
    <property type="match status" value="1"/>
</dbReference>
<evidence type="ECO:0000313" key="13">
    <source>
        <dbReference type="EMBL" id="KPU42731.1"/>
    </source>
</evidence>
<dbReference type="PIRSF" id="PIRSF001589">
    <property type="entry name" value="Asn_synthetase_glu-h"/>
    <property type="match status" value="1"/>
</dbReference>
<evidence type="ECO:0000256" key="5">
    <source>
        <dbReference type="ARBA" id="ARBA00022840"/>
    </source>
</evidence>
<dbReference type="OrthoDB" id="9763290at2"/>
<dbReference type="InterPro" id="IPR001962">
    <property type="entry name" value="Asn_synthase"/>
</dbReference>
<evidence type="ECO:0000256" key="1">
    <source>
        <dbReference type="ARBA" id="ARBA00005187"/>
    </source>
</evidence>
<dbReference type="PATRIC" id="fig|36849.3.peg.3697"/>
<evidence type="ECO:0000313" key="14">
    <source>
        <dbReference type="Proteomes" id="UP000050326"/>
    </source>
</evidence>
<dbReference type="Gene3D" id="3.60.20.10">
    <property type="entry name" value="Glutamine Phosphoribosylpyrophosphate, subunit 1, domain 1"/>
    <property type="match status" value="1"/>
</dbReference>
<accession>A0A0P8Y7Z6</accession>
<dbReference type="GO" id="GO:0006529">
    <property type="term" value="P:asparagine biosynthetic process"/>
    <property type="evidence" value="ECO:0007669"/>
    <property type="project" value="UniProtKB-KW"/>
</dbReference>
<dbReference type="PANTHER" id="PTHR43284">
    <property type="entry name" value="ASPARAGINE SYNTHETASE (GLUTAMINE-HYDROLYZING)"/>
    <property type="match status" value="1"/>
</dbReference>
<comment type="similarity">
    <text evidence="2">Belongs to the asparagine synthetase family.</text>
</comment>
<dbReference type="RefSeq" id="WP_054876483.1">
    <property type="nucleotide sequence ID" value="NZ_LKET01000051.1"/>
</dbReference>
<dbReference type="InterPro" id="IPR051786">
    <property type="entry name" value="ASN_synthetase/amidase"/>
</dbReference>
<evidence type="ECO:0000256" key="8">
    <source>
        <dbReference type="ARBA" id="ARBA00048741"/>
    </source>
</evidence>
<dbReference type="Pfam" id="PF13537">
    <property type="entry name" value="GATase_7"/>
    <property type="match status" value="1"/>
</dbReference>
<evidence type="ECO:0000256" key="7">
    <source>
        <dbReference type="ARBA" id="ARBA00022962"/>
    </source>
</evidence>
<keyword evidence="7 9" id="KW-0315">Glutamine amidotransferase</keyword>
<name>A0A0P8Y7Z6_9CLOT</name>
<dbReference type="Pfam" id="PF00733">
    <property type="entry name" value="Asn_synthase"/>
    <property type="match status" value="1"/>
</dbReference>
<dbReference type="CDD" id="cd01991">
    <property type="entry name" value="Asn_synthase_B_C"/>
    <property type="match status" value="1"/>
</dbReference>
<sequence length="613" mass="70320">MCGIAGWINLKENLTGYKETIEKMTLTLGKRGPDATGYYTTKNVLLGHRRLVVVDPEGGAQPMTRDIEGSTYTLVYNGELYNTEELRAELKSKGHSFNSYSDTEVLLVSYIEWGESCVDYLNGIYAFGVWDDKKNRLFLARDPLGVKPLFYTQKGSSFIFASEIKTLLAHPQVEPLIDENGLCEIFGLGPARSLGSGVFKDIYEVCPGNFMIYDKDGLRSKEYWKLKCAPHTEDLDTTVEHTRSLVVDAIERQLVSDVPVCTFLSGGLDSSAISAVAANYFKKQNRGILNTFSIDYKDNELYFKSNDFEPNSDRVYAERMSQFIASNHQNIIINTDELAYALVDAVRANDLPGYADIDSSLYLFCKEVRKQSTVALSGECADEIFGGYPWYTRDEDFYSTTFPWSKSLDLRKDILSPELSHLPIEDYVASKYEESIKAVPFLDDDSKEDRRMRELFYLNMKWFMLTLLNRKDRMSMSNSLEVRVPYADYRIVEYSFNIPRSIKLYNGREKGLLRMVLKGILPDDIVERKKSPYPKTHHPLYTKIVKDWANNIINDSTSPILQLIDKNKLNDIINSDGSYHVRPWYGQLLRGPQQIAYFIQINEWMKEYKVKLV</sequence>
<dbReference type="EC" id="6.3.5.4" evidence="3"/>
<feature type="binding site" evidence="10">
    <location>
        <position position="294"/>
    </location>
    <ligand>
        <name>ATP</name>
        <dbReference type="ChEBI" id="CHEBI:30616"/>
    </ligand>
</feature>
<evidence type="ECO:0000256" key="3">
    <source>
        <dbReference type="ARBA" id="ARBA00012737"/>
    </source>
</evidence>
<evidence type="ECO:0000256" key="6">
    <source>
        <dbReference type="ARBA" id="ARBA00022888"/>
    </source>
</evidence>
<evidence type="ECO:0000259" key="12">
    <source>
        <dbReference type="PROSITE" id="PS51278"/>
    </source>
</evidence>
<dbReference type="GO" id="GO:0005524">
    <property type="term" value="F:ATP binding"/>
    <property type="evidence" value="ECO:0007669"/>
    <property type="project" value="UniProtKB-KW"/>
</dbReference>
<feature type="site" description="Important for beta-aspartyl-AMP intermediate formation" evidence="11">
    <location>
        <position position="379"/>
    </location>
</feature>